<name>V4IY93_9EURY</name>
<feature type="domain" description="Glycosyltransferase subfamily 4-like N-terminal" evidence="4">
    <location>
        <begin position="18"/>
        <end position="167"/>
    </location>
</feature>
<keyword evidence="6" id="KW-1185">Reference proteome</keyword>
<dbReference type="CDD" id="cd03801">
    <property type="entry name" value="GT4_PimA-like"/>
    <property type="match status" value="1"/>
</dbReference>
<dbReference type="Gene3D" id="3.40.50.2000">
    <property type="entry name" value="Glycogen Phosphorylase B"/>
    <property type="match status" value="2"/>
</dbReference>
<dbReference type="InterPro" id="IPR028098">
    <property type="entry name" value="Glyco_trans_4-like_N"/>
</dbReference>
<organism evidence="5 6">
    <name type="scientific">Candidatus Halobonum tyrrellensis G22</name>
    <dbReference type="NCBI Taxonomy" id="1324957"/>
    <lineage>
        <taxon>Archaea</taxon>
        <taxon>Methanobacteriati</taxon>
        <taxon>Methanobacteriota</taxon>
        <taxon>Stenosarchaea group</taxon>
        <taxon>Halobacteria</taxon>
        <taxon>Halobacteriales</taxon>
        <taxon>Haloferacaceae</taxon>
        <taxon>Candidatus Halobonum</taxon>
    </lineage>
</organism>
<comment type="caution">
    <text evidence="5">The sequence shown here is derived from an EMBL/GenBank/DDBJ whole genome shotgun (WGS) entry which is preliminary data.</text>
</comment>
<evidence type="ECO:0000313" key="6">
    <source>
        <dbReference type="Proteomes" id="UP000017840"/>
    </source>
</evidence>
<protein>
    <submittedName>
        <fullName evidence="5">LPS glycosyltransferase</fullName>
    </submittedName>
</protein>
<dbReference type="EMBL" id="ASGZ01000034">
    <property type="protein sequence ID" value="ESP88122.1"/>
    <property type="molecule type" value="Genomic_DNA"/>
</dbReference>
<dbReference type="PATRIC" id="fig|1324957.4.peg.2140"/>
<evidence type="ECO:0000256" key="1">
    <source>
        <dbReference type="ARBA" id="ARBA00022676"/>
    </source>
</evidence>
<dbReference type="PANTHER" id="PTHR12526:SF510">
    <property type="entry name" value="D-INOSITOL 3-PHOSPHATE GLYCOSYLTRANSFERASE"/>
    <property type="match status" value="1"/>
</dbReference>
<sequence>MRPKVLMLGWGFPPNVTGGLDTAVGKLFDELHPRDDVDIELVLPAEYAPEGRDGIHGVPTGTGDIITRIGRLSGEFADRAADADIVHTNDWFGYNAGSRAQSAHDVEWVTTFHSLSSDRNVNPPQREVETEQRIVDRADHLIAVSHLTAGEIRDRYGGEATVIHNGFPSVRATGRDLKAELDIDGKMLFFVGRHTDQKGISYLLYALSKLRRDDVTLVLGGSGHLTEQLKRFVELLGVDDQVLFPGYIPEDELGDYYASADLFVSPSLAEPFGITIVEALSVGTRVVSSQSGAAELLPDDCLIEVDTDSDAIAEGIEYALSLDTPLEYDVRTWAEVADDHVAFYDRVMEGRAAAGSDDPEGGSASETGGE</sequence>
<keyword evidence="1" id="KW-0328">Glycosyltransferase</keyword>
<evidence type="ECO:0000256" key="2">
    <source>
        <dbReference type="ARBA" id="ARBA00022679"/>
    </source>
</evidence>
<dbReference type="Pfam" id="PF00534">
    <property type="entry name" value="Glycos_transf_1"/>
    <property type="match status" value="1"/>
</dbReference>
<dbReference type="SUPFAM" id="SSF53756">
    <property type="entry name" value="UDP-Glycosyltransferase/glycogen phosphorylase"/>
    <property type="match status" value="1"/>
</dbReference>
<proteinExistence type="predicted"/>
<dbReference type="eggNOG" id="arCOG01403">
    <property type="taxonomic scope" value="Archaea"/>
</dbReference>
<gene>
    <name evidence="5" type="ORF">K933_10542</name>
</gene>
<keyword evidence="2 5" id="KW-0808">Transferase</keyword>
<dbReference type="Pfam" id="PF13439">
    <property type="entry name" value="Glyco_transf_4"/>
    <property type="match status" value="1"/>
</dbReference>
<evidence type="ECO:0000313" key="5">
    <source>
        <dbReference type="EMBL" id="ESP88122.1"/>
    </source>
</evidence>
<dbReference type="AlphaFoldDB" id="V4IY93"/>
<dbReference type="PANTHER" id="PTHR12526">
    <property type="entry name" value="GLYCOSYLTRANSFERASE"/>
    <property type="match status" value="1"/>
</dbReference>
<evidence type="ECO:0000259" key="4">
    <source>
        <dbReference type="Pfam" id="PF13439"/>
    </source>
</evidence>
<dbReference type="GO" id="GO:0016757">
    <property type="term" value="F:glycosyltransferase activity"/>
    <property type="evidence" value="ECO:0007669"/>
    <property type="project" value="UniProtKB-KW"/>
</dbReference>
<accession>V4IY93</accession>
<dbReference type="Proteomes" id="UP000017840">
    <property type="component" value="Unassembled WGS sequence"/>
</dbReference>
<dbReference type="InterPro" id="IPR001296">
    <property type="entry name" value="Glyco_trans_1"/>
</dbReference>
<dbReference type="STRING" id="1324957.K933_10542"/>
<dbReference type="RefSeq" id="WP_023394691.1">
    <property type="nucleotide sequence ID" value="NZ_ASGZ01000034.1"/>
</dbReference>
<evidence type="ECO:0000259" key="3">
    <source>
        <dbReference type="Pfam" id="PF00534"/>
    </source>
</evidence>
<reference evidence="5 6" key="1">
    <citation type="journal article" date="2013" name="Genome Announc.">
        <title>Draft Genome Sequence of 'Candidatus Halobonum tyrrellensis' Strain G22, Isolated from the Hypersaline Waters of Lake Tyrrell, Australia.</title>
        <authorList>
            <person name="Ugalde J.A."/>
            <person name="Narasingarao P."/>
            <person name="Kuo S."/>
            <person name="Podell S."/>
            <person name="Allen E.E."/>
        </authorList>
    </citation>
    <scope>NUCLEOTIDE SEQUENCE [LARGE SCALE GENOMIC DNA]</scope>
    <source>
        <strain evidence="5 6">G22</strain>
    </source>
</reference>
<feature type="domain" description="Glycosyl transferase family 1" evidence="3">
    <location>
        <begin position="184"/>
        <end position="323"/>
    </location>
</feature>